<evidence type="ECO:0008006" key="3">
    <source>
        <dbReference type="Google" id="ProtNLM"/>
    </source>
</evidence>
<dbReference type="Proteomes" id="UP001199424">
    <property type="component" value="Unassembled WGS sequence"/>
</dbReference>
<organism evidence="1 2">
    <name type="scientific">Hominenteromicrobium mulieris</name>
    <dbReference type="NCBI Taxonomy" id="2885357"/>
    <lineage>
        <taxon>Bacteria</taxon>
        <taxon>Bacillati</taxon>
        <taxon>Bacillota</taxon>
        <taxon>Clostridia</taxon>
        <taxon>Eubacteriales</taxon>
        <taxon>Oscillospiraceae</taxon>
        <taxon>Hominenteromicrobium</taxon>
    </lineage>
</organism>
<gene>
    <name evidence="1" type="ORF">LKD31_12185</name>
</gene>
<dbReference type="RefSeq" id="WP_308449913.1">
    <property type="nucleotide sequence ID" value="NZ_JAJEQC010000015.1"/>
</dbReference>
<evidence type="ECO:0000313" key="2">
    <source>
        <dbReference type="Proteomes" id="UP001199424"/>
    </source>
</evidence>
<name>A0AAE3DHZ6_9FIRM</name>
<proteinExistence type="predicted"/>
<keyword evidence="2" id="KW-1185">Reference proteome</keyword>
<accession>A0AAE3DHZ6</accession>
<dbReference type="EMBL" id="JAJEQC010000015">
    <property type="protein sequence ID" value="MCC2137765.1"/>
    <property type="molecule type" value="Genomic_DNA"/>
</dbReference>
<sequence length="136" mass="15520">MATDKKRVSTYLADDEVRMLDAIVDLLHLNPQNGRSEAIEAALKFYFAYLSNQMNTDYLCGIYGRQVEAIVQRATDRISSQLFKQAVETNMLTRIVAFEYELSKDEYDKMRSKAVAAVKRSTGRISLFDTMQGSEE</sequence>
<comment type="caution">
    <text evidence="1">The sequence shown here is derived from an EMBL/GenBank/DDBJ whole genome shotgun (WGS) entry which is preliminary data.</text>
</comment>
<protein>
    <recommendedName>
        <fullName evidence="3">Ribbon-helix-helix protein CopG domain-containing protein</fullName>
    </recommendedName>
</protein>
<evidence type="ECO:0000313" key="1">
    <source>
        <dbReference type="EMBL" id="MCC2137765.1"/>
    </source>
</evidence>
<dbReference type="AlphaFoldDB" id="A0AAE3DHZ6"/>
<reference evidence="1" key="1">
    <citation type="submission" date="2021-10" db="EMBL/GenBank/DDBJ databases">
        <title>Anaerobic single-cell dispensing facilitates the cultivation of human gut bacteria.</title>
        <authorList>
            <person name="Afrizal A."/>
        </authorList>
    </citation>
    <scope>NUCLEOTIDE SEQUENCE</scope>
    <source>
        <strain evidence="1">CLA-AA-H250</strain>
    </source>
</reference>